<dbReference type="Proteomes" id="UP000886198">
    <property type="component" value="Unassembled WGS sequence"/>
</dbReference>
<gene>
    <name evidence="1" type="ORF">ENN47_02035</name>
</gene>
<evidence type="ECO:0008006" key="2">
    <source>
        <dbReference type="Google" id="ProtNLM"/>
    </source>
</evidence>
<name>A0A7C1H6G1_9BACT</name>
<comment type="caution">
    <text evidence="1">The sequence shown here is derived from an EMBL/GenBank/DDBJ whole genome shotgun (WGS) entry which is preliminary data.</text>
</comment>
<dbReference type="EMBL" id="DSBT01000061">
    <property type="protein sequence ID" value="HDP76967.1"/>
    <property type="molecule type" value="Genomic_DNA"/>
</dbReference>
<organism evidence="1">
    <name type="scientific">Mesotoga infera</name>
    <dbReference type="NCBI Taxonomy" id="1236046"/>
    <lineage>
        <taxon>Bacteria</taxon>
        <taxon>Thermotogati</taxon>
        <taxon>Thermotogota</taxon>
        <taxon>Thermotogae</taxon>
        <taxon>Kosmotogales</taxon>
        <taxon>Kosmotogaceae</taxon>
        <taxon>Mesotoga</taxon>
    </lineage>
</organism>
<proteinExistence type="predicted"/>
<protein>
    <recommendedName>
        <fullName evidence="2">Outer membrane lipoprotein-sorting protein</fullName>
    </recommendedName>
</protein>
<dbReference type="AlphaFoldDB" id="A0A7C1H6G1"/>
<sequence length="238" mass="27462">MKLSVVLAVAFSLLVGGSLFSSVNEYDDLTLFIQQVVDSGDIDALVRVHFHLVDTENPDSEYEDLKLRIRLVMVGGEDVYVEFFEPEELSGIALVYLSREEVTFSVVDGVPWKQYRSSYQTDLINNLTEQFFSGLLESSNFTWTVTTEDERRIYMIDPSEQRLRVLGLIGGGGYLPNLMHIHISFLKREGYFPKIEYVKITDRVGDEYLLLEVDEFKTVVDRSIFTDLRGKYYETFQK</sequence>
<evidence type="ECO:0000313" key="1">
    <source>
        <dbReference type="EMBL" id="HDP76967.1"/>
    </source>
</evidence>
<reference evidence="1" key="1">
    <citation type="journal article" date="2020" name="mSystems">
        <title>Genome- and Community-Level Interaction Insights into Carbon Utilization and Element Cycling Functions of Hydrothermarchaeota in Hydrothermal Sediment.</title>
        <authorList>
            <person name="Zhou Z."/>
            <person name="Liu Y."/>
            <person name="Xu W."/>
            <person name="Pan J."/>
            <person name="Luo Z.H."/>
            <person name="Li M."/>
        </authorList>
    </citation>
    <scope>NUCLEOTIDE SEQUENCE [LARGE SCALE GENOMIC DNA]</scope>
    <source>
        <strain evidence="1">SpSt-1179</strain>
    </source>
</reference>
<accession>A0A7C1H6G1</accession>